<sequence>MLESRNLLSTKVMLGFVGKKPVSATRMTPKGHLDRGYLNNTIIR</sequence>
<reference evidence="1" key="1">
    <citation type="submission" date="2018-04" db="EMBL/GenBank/DDBJ databases">
        <authorList>
            <person name="Go L.Y."/>
            <person name="Mitchell J.A."/>
        </authorList>
    </citation>
    <scope>NUCLEOTIDE SEQUENCE</scope>
    <source>
        <strain evidence="1">WBAD</strain>
    </source>
</reference>
<evidence type="ECO:0000313" key="1">
    <source>
        <dbReference type="EMBL" id="SPP32817.1"/>
    </source>
</evidence>
<accession>A0A3B0IV15</accession>
<dbReference type="AlphaFoldDB" id="A0A3B0IV15"/>
<gene>
    <name evidence="1" type="ORF">WBAD_0200</name>
</gene>
<proteinExistence type="predicted"/>
<organism evidence="1">
    <name type="scientific">Wolbachia endosymbiont of Aleurodicus dispersus</name>
    <dbReference type="NCBI Taxonomy" id="1288877"/>
    <lineage>
        <taxon>Bacteria</taxon>
        <taxon>Pseudomonadati</taxon>
        <taxon>Pseudomonadota</taxon>
        <taxon>Alphaproteobacteria</taxon>
        <taxon>Rickettsiales</taxon>
        <taxon>Anaplasmataceae</taxon>
        <taxon>Wolbachieae</taxon>
        <taxon>Wolbachia</taxon>
    </lineage>
</organism>
<dbReference type="EMBL" id="OUNE01000040">
    <property type="protein sequence ID" value="SPP32817.1"/>
    <property type="molecule type" value="Genomic_DNA"/>
</dbReference>
<name>A0A3B0IV15_9RICK</name>
<protein>
    <submittedName>
        <fullName evidence="1">Uncharacterized protein</fullName>
    </submittedName>
</protein>